<dbReference type="InterPro" id="IPR057326">
    <property type="entry name" value="KR_dom"/>
</dbReference>
<dbReference type="Proteomes" id="UP001374803">
    <property type="component" value="Chromosome"/>
</dbReference>
<sequence>MSFARGSDYFAGRRVVITGGSSGIGLSLAHHLAAAGADLCLVARRPGPLEMARAAIVQAFPSCRVCTSAVDVADEAAVTRGLAPILEDGVDVLLNVAGVTRPGRFIELPPDEFRSQMDANYFGVVHMCRAVVPHFIGRRAGHIVNVGSLAGIIGIYGYSAYCASKFALTGFSQSLRAELWPYGIRVSIAQPPDTDTPMLVNETPLRPPETAAIAGTAPVRSADEVARAILRGAARGDFEIWGDRTSQLLAFLQGATPWLARWVCDAAQRKVMTRNPSSSVLEEGTLE</sequence>
<dbReference type="PRINTS" id="PR00081">
    <property type="entry name" value="GDHRDH"/>
</dbReference>
<dbReference type="Gene3D" id="3.40.50.720">
    <property type="entry name" value="NAD(P)-binding Rossmann-like Domain"/>
    <property type="match status" value="1"/>
</dbReference>
<evidence type="ECO:0000256" key="8">
    <source>
        <dbReference type="ARBA" id="ARBA00023002"/>
    </source>
</evidence>
<gene>
    <name evidence="13" type="ORF">LVJ94_31770</name>
</gene>
<evidence type="ECO:0000256" key="4">
    <source>
        <dbReference type="ARBA" id="ARBA00022741"/>
    </source>
</evidence>
<dbReference type="EC" id="1.1.1.102" evidence="10"/>
<dbReference type="Pfam" id="PF00106">
    <property type="entry name" value="adh_short"/>
    <property type="match status" value="1"/>
</dbReference>
<comment type="pathway">
    <text evidence="2">Lipid metabolism; sphingolipid metabolism.</text>
</comment>
<comment type="pathway">
    <text evidence="3">Sphingolipid metabolism.</text>
</comment>
<keyword evidence="8" id="KW-0560">Oxidoreductase</keyword>
<dbReference type="SUPFAM" id="SSF51735">
    <property type="entry name" value="NAD(P)-binding Rossmann-fold domains"/>
    <property type="match status" value="1"/>
</dbReference>
<comment type="similarity">
    <text evidence="11">Belongs to the short-chain dehydrogenases/reductases (SDR) family.</text>
</comment>
<dbReference type="PANTHER" id="PTHR43550:SF3">
    <property type="entry name" value="3-KETODIHYDROSPHINGOSINE REDUCTASE"/>
    <property type="match status" value="1"/>
</dbReference>
<dbReference type="CDD" id="cd08939">
    <property type="entry name" value="KDSR-like_SDR_c"/>
    <property type="match status" value="1"/>
</dbReference>
<evidence type="ECO:0000256" key="2">
    <source>
        <dbReference type="ARBA" id="ARBA00004760"/>
    </source>
</evidence>
<organism evidence="13 14">
    <name type="scientific">Pendulispora rubella</name>
    <dbReference type="NCBI Taxonomy" id="2741070"/>
    <lineage>
        <taxon>Bacteria</taxon>
        <taxon>Pseudomonadati</taxon>
        <taxon>Myxococcota</taxon>
        <taxon>Myxococcia</taxon>
        <taxon>Myxococcales</taxon>
        <taxon>Sorangiineae</taxon>
        <taxon>Pendulisporaceae</taxon>
        <taxon>Pendulispora</taxon>
    </lineage>
</organism>
<keyword evidence="9" id="KW-0443">Lipid metabolism</keyword>
<dbReference type="RefSeq" id="WP_394831100.1">
    <property type="nucleotide sequence ID" value="NZ_CP089929.1"/>
</dbReference>
<proteinExistence type="inferred from homology"/>
<evidence type="ECO:0000256" key="3">
    <source>
        <dbReference type="ARBA" id="ARBA00004991"/>
    </source>
</evidence>
<evidence type="ECO:0000256" key="1">
    <source>
        <dbReference type="ARBA" id="ARBA00004240"/>
    </source>
</evidence>
<evidence type="ECO:0000259" key="12">
    <source>
        <dbReference type="SMART" id="SM00822"/>
    </source>
</evidence>
<evidence type="ECO:0000256" key="7">
    <source>
        <dbReference type="ARBA" id="ARBA00022919"/>
    </source>
</evidence>
<dbReference type="PROSITE" id="PS00061">
    <property type="entry name" value="ADH_SHORT"/>
    <property type="match status" value="1"/>
</dbReference>
<reference evidence="13" key="1">
    <citation type="submission" date="2021-12" db="EMBL/GenBank/DDBJ databases">
        <title>Discovery of the Pendulisporaceae a myxobacterial family with distinct sporulation behavior and unique specialized metabolism.</title>
        <authorList>
            <person name="Garcia R."/>
            <person name="Popoff A."/>
            <person name="Bader C.D."/>
            <person name="Loehr J."/>
            <person name="Walesch S."/>
            <person name="Walt C."/>
            <person name="Boldt J."/>
            <person name="Bunk B."/>
            <person name="Haeckl F.J.F.P.J."/>
            <person name="Gunesch A.P."/>
            <person name="Birkelbach J."/>
            <person name="Nuebel U."/>
            <person name="Pietschmann T."/>
            <person name="Bach T."/>
            <person name="Mueller R."/>
        </authorList>
    </citation>
    <scope>NUCLEOTIDE SEQUENCE</scope>
    <source>
        <strain evidence="13">MSr11367</strain>
    </source>
</reference>
<dbReference type="InterPro" id="IPR002347">
    <property type="entry name" value="SDR_fam"/>
</dbReference>
<keyword evidence="5" id="KW-0256">Endoplasmic reticulum</keyword>
<evidence type="ECO:0000313" key="13">
    <source>
        <dbReference type="EMBL" id="WXB01485.1"/>
    </source>
</evidence>
<keyword evidence="7" id="KW-0746">Sphingolipid metabolism</keyword>
<evidence type="ECO:0000256" key="5">
    <source>
        <dbReference type="ARBA" id="ARBA00022824"/>
    </source>
</evidence>
<dbReference type="PRINTS" id="PR00080">
    <property type="entry name" value="SDRFAMILY"/>
</dbReference>
<dbReference type="InterPro" id="IPR020904">
    <property type="entry name" value="Sc_DH/Rdtase_CS"/>
</dbReference>
<evidence type="ECO:0000256" key="10">
    <source>
        <dbReference type="ARBA" id="ARBA00026112"/>
    </source>
</evidence>
<dbReference type="SMART" id="SM00822">
    <property type="entry name" value="PKS_KR"/>
    <property type="match status" value="1"/>
</dbReference>
<evidence type="ECO:0000313" key="14">
    <source>
        <dbReference type="Proteomes" id="UP001374803"/>
    </source>
</evidence>
<evidence type="ECO:0000256" key="6">
    <source>
        <dbReference type="ARBA" id="ARBA00022857"/>
    </source>
</evidence>
<name>A0ABZ2KWZ2_9BACT</name>
<feature type="domain" description="Ketoreductase" evidence="12">
    <location>
        <begin position="13"/>
        <end position="193"/>
    </location>
</feature>
<keyword evidence="14" id="KW-1185">Reference proteome</keyword>
<dbReference type="InterPro" id="IPR045022">
    <property type="entry name" value="KDSR-like"/>
</dbReference>
<evidence type="ECO:0000256" key="9">
    <source>
        <dbReference type="ARBA" id="ARBA00023098"/>
    </source>
</evidence>
<dbReference type="EMBL" id="CP089983">
    <property type="protein sequence ID" value="WXB01485.1"/>
    <property type="molecule type" value="Genomic_DNA"/>
</dbReference>
<keyword evidence="6" id="KW-0521">NADP</keyword>
<dbReference type="PANTHER" id="PTHR43550">
    <property type="entry name" value="3-KETODIHYDROSPHINGOSINE REDUCTASE"/>
    <property type="match status" value="1"/>
</dbReference>
<accession>A0ABZ2KWZ2</accession>
<protein>
    <recommendedName>
        <fullName evidence="10">3-dehydrosphinganine reductase</fullName>
        <ecNumber evidence="10">1.1.1.102</ecNumber>
    </recommendedName>
</protein>
<evidence type="ECO:0000256" key="11">
    <source>
        <dbReference type="RuleBase" id="RU000363"/>
    </source>
</evidence>
<keyword evidence="4" id="KW-0547">Nucleotide-binding</keyword>
<comment type="subcellular location">
    <subcellularLocation>
        <location evidence="1">Endoplasmic reticulum</location>
    </subcellularLocation>
</comment>
<dbReference type="InterPro" id="IPR036291">
    <property type="entry name" value="NAD(P)-bd_dom_sf"/>
</dbReference>